<dbReference type="AlphaFoldDB" id="A0A173MM97"/>
<proteinExistence type="predicted"/>
<sequence length="150" mass="17594">MKSILRLSLLVAFVCFFSSCRKHVDTGYAQLTGKWFLSNASQGDGYRWNTFYTGFEPGVFNFYSDGTATYSDAQSFLEGYWTVTTVTSGYYDQFGHYINDVHQEMQLNIQDYYTGEQLNLYFNQVDYQGSIFYGNYYDGNYATRYNFIRY</sequence>
<keyword evidence="1" id="KW-0732">Signal</keyword>
<feature type="signal peptide" evidence="1">
    <location>
        <begin position="1"/>
        <end position="24"/>
    </location>
</feature>
<accession>A0A173MM97</accession>
<dbReference type="PROSITE" id="PS51257">
    <property type="entry name" value="PROKAR_LIPOPROTEIN"/>
    <property type="match status" value="1"/>
</dbReference>
<keyword evidence="3" id="KW-1185">Reference proteome</keyword>
<evidence type="ECO:0000313" key="2">
    <source>
        <dbReference type="EMBL" id="SIS61306.1"/>
    </source>
</evidence>
<dbReference type="Proteomes" id="UP000186917">
    <property type="component" value="Unassembled WGS sequence"/>
</dbReference>
<gene>
    <name evidence="2" type="ORF">SAMN05421788_101218</name>
</gene>
<evidence type="ECO:0008006" key="4">
    <source>
        <dbReference type="Google" id="ProtNLM"/>
    </source>
</evidence>
<evidence type="ECO:0000256" key="1">
    <source>
        <dbReference type="SAM" id="SignalP"/>
    </source>
</evidence>
<feature type="chain" id="PRO_5030023166" description="Lipocalin-like domain-containing protein" evidence="1">
    <location>
        <begin position="25"/>
        <end position="150"/>
    </location>
</feature>
<reference evidence="3" key="1">
    <citation type="submission" date="2017-01" db="EMBL/GenBank/DDBJ databases">
        <authorList>
            <person name="Varghese N."/>
            <person name="Submissions S."/>
        </authorList>
    </citation>
    <scope>NUCLEOTIDE SEQUENCE [LARGE SCALE GENOMIC DNA]</scope>
    <source>
        <strain evidence="3">DSM 21054</strain>
    </source>
</reference>
<dbReference type="KEGG" id="fln:FLA_4809"/>
<organism evidence="2 3">
    <name type="scientific">Filimonas lacunae</name>
    <dbReference type="NCBI Taxonomy" id="477680"/>
    <lineage>
        <taxon>Bacteria</taxon>
        <taxon>Pseudomonadati</taxon>
        <taxon>Bacteroidota</taxon>
        <taxon>Chitinophagia</taxon>
        <taxon>Chitinophagales</taxon>
        <taxon>Chitinophagaceae</taxon>
        <taxon>Filimonas</taxon>
    </lineage>
</organism>
<dbReference type="EMBL" id="FTOR01000001">
    <property type="protein sequence ID" value="SIS61306.1"/>
    <property type="molecule type" value="Genomic_DNA"/>
</dbReference>
<dbReference type="STRING" id="477680.SAMN05421788_101218"/>
<evidence type="ECO:0000313" key="3">
    <source>
        <dbReference type="Proteomes" id="UP000186917"/>
    </source>
</evidence>
<dbReference type="OrthoDB" id="668875at2"/>
<dbReference type="RefSeq" id="WP_076374837.1">
    <property type="nucleotide sequence ID" value="NZ_AP017422.1"/>
</dbReference>
<protein>
    <recommendedName>
        <fullName evidence="4">Lipocalin-like domain-containing protein</fullName>
    </recommendedName>
</protein>
<name>A0A173MM97_9BACT</name>